<name>A0ABT6DI42_9BACT</name>
<reference evidence="2" key="1">
    <citation type="submission" date="2022-08" db="EMBL/GenBank/DDBJ databases">
        <title>Novel Bdellovibrio Species Isolated from Svalbard: Designation Bdellovibrio svalbardensis.</title>
        <authorList>
            <person name="Mitchell R.J."/>
            <person name="Choi S.Y."/>
        </authorList>
    </citation>
    <scope>NUCLEOTIDE SEQUENCE</scope>
    <source>
        <strain evidence="2">PAP01</strain>
    </source>
</reference>
<feature type="transmembrane region" description="Helical" evidence="1">
    <location>
        <begin position="43"/>
        <end position="62"/>
    </location>
</feature>
<dbReference type="EMBL" id="JANRMI010000002">
    <property type="protein sequence ID" value="MDG0816463.1"/>
    <property type="molecule type" value="Genomic_DNA"/>
</dbReference>
<accession>A0ABT6DI42</accession>
<comment type="caution">
    <text evidence="2">The sequence shown here is derived from an EMBL/GenBank/DDBJ whole genome shotgun (WGS) entry which is preliminary data.</text>
</comment>
<dbReference type="RefSeq" id="WP_277577942.1">
    <property type="nucleotide sequence ID" value="NZ_JANRMI010000002.1"/>
</dbReference>
<feature type="transmembrane region" description="Helical" evidence="1">
    <location>
        <begin position="7"/>
        <end position="23"/>
    </location>
</feature>
<proteinExistence type="predicted"/>
<organism evidence="2 3">
    <name type="scientific">Bdellovibrio svalbardensis</name>
    <dbReference type="NCBI Taxonomy" id="2972972"/>
    <lineage>
        <taxon>Bacteria</taxon>
        <taxon>Pseudomonadati</taxon>
        <taxon>Bdellovibrionota</taxon>
        <taxon>Bdellovibrionia</taxon>
        <taxon>Bdellovibrionales</taxon>
        <taxon>Pseudobdellovibrionaceae</taxon>
        <taxon>Bdellovibrio</taxon>
    </lineage>
</organism>
<keyword evidence="1" id="KW-1133">Transmembrane helix</keyword>
<keyword evidence="1" id="KW-0472">Membrane</keyword>
<evidence type="ECO:0000313" key="3">
    <source>
        <dbReference type="Proteomes" id="UP001152321"/>
    </source>
</evidence>
<dbReference type="Proteomes" id="UP001152321">
    <property type="component" value="Unassembled WGS sequence"/>
</dbReference>
<keyword evidence="1" id="KW-0812">Transmembrane</keyword>
<gene>
    <name evidence="2" type="ORF">NWE73_08820</name>
</gene>
<evidence type="ECO:0000313" key="2">
    <source>
        <dbReference type="EMBL" id="MDG0816463.1"/>
    </source>
</evidence>
<sequence length="66" mass="7439">MKKLKQTVFLSFIVWLITFIDYLDDGCIDWPGAANVCGGQASLVFYLVSGVFIGIPFCLMLVKYLR</sequence>
<protein>
    <submittedName>
        <fullName evidence="2">Uncharacterized protein</fullName>
    </submittedName>
</protein>
<keyword evidence="3" id="KW-1185">Reference proteome</keyword>
<evidence type="ECO:0000256" key="1">
    <source>
        <dbReference type="SAM" id="Phobius"/>
    </source>
</evidence>